<dbReference type="EMBL" id="OKRB01000048">
    <property type="protein sequence ID" value="SPE18239.1"/>
    <property type="molecule type" value="Genomic_DNA"/>
</dbReference>
<organism evidence="4 5">
    <name type="scientific">Candidatus Sulfuritelmatomonas gaucii</name>
    <dbReference type="NCBI Taxonomy" id="2043161"/>
    <lineage>
        <taxon>Bacteria</taxon>
        <taxon>Pseudomonadati</taxon>
        <taxon>Acidobacteriota</taxon>
        <taxon>Terriglobia</taxon>
        <taxon>Terriglobales</taxon>
        <taxon>Acidobacteriaceae</taxon>
        <taxon>Candidatus Sulfuritelmatomonas</taxon>
    </lineage>
</organism>
<accession>A0A2N9L4T4</accession>
<dbReference type="InterPro" id="IPR001932">
    <property type="entry name" value="PPM-type_phosphatase-like_dom"/>
</dbReference>
<dbReference type="PANTHER" id="PTHR43156:SF2">
    <property type="entry name" value="STAGE II SPORULATION PROTEIN E"/>
    <property type="match status" value="1"/>
</dbReference>
<dbReference type="SUPFAM" id="SSF81606">
    <property type="entry name" value="PP2C-like"/>
    <property type="match status" value="1"/>
</dbReference>
<dbReference type="Gene3D" id="3.60.40.10">
    <property type="entry name" value="PPM-type phosphatase domain"/>
    <property type="match status" value="1"/>
</dbReference>
<dbReference type="Proteomes" id="UP000239735">
    <property type="component" value="Unassembled WGS sequence"/>
</dbReference>
<keyword evidence="2" id="KW-1133">Transmembrane helix</keyword>
<feature type="transmembrane region" description="Helical" evidence="2">
    <location>
        <begin position="109"/>
        <end position="129"/>
    </location>
</feature>
<evidence type="ECO:0000313" key="4">
    <source>
        <dbReference type="EMBL" id="SPE18239.1"/>
    </source>
</evidence>
<dbReference type="PANTHER" id="PTHR43156">
    <property type="entry name" value="STAGE II SPORULATION PROTEIN E-RELATED"/>
    <property type="match status" value="1"/>
</dbReference>
<feature type="transmembrane region" description="Helical" evidence="2">
    <location>
        <begin position="39"/>
        <end position="59"/>
    </location>
</feature>
<dbReference type="Pfam" id="PF07228">
    <property type="entry name" value="SpoIIE"/>
    <property type="match status" value="1"/>
</dbReference>
<feature type="transmembrane region" description="Helical" evidence="2">
    <location>
        <begin position="71"/>
        <end position="97"/>
    </location>
</feature>
<dbReference type="SMART" id="SM00331">
    <property type="entry name" value="PP2C_SIG"/>
    <property type="match status" value="1"/>
</dbReference>
<feature type="transmembrane region" description="Helical" evidence="2">
    <location>
        <begin position="16"/>
        <end position="33"/>
    </location>
</feature>
<evidence type="ECO:0000256" key="2">
    <source>
        <dbReference type="SAM" id="Phobius"/>
    </source>
</evidence>
<sequence length="394" mass="42878">MNIDSKSLTVFFRNQGIYLFIALVVGAIFWAIGQPINPFTVILYSLCIGNFLSPPVQWLHVLYERPSPYDWLIFLAVLCVVMLPVYALTSLIVWWLAPPVPQSLGQLIVNGWKLPFLITLVYGVANFLYGKTRARLERRNVELQGMVQSGAARLEIHEQELQRAREIQQSLLPKEIPQLPGIAVATAWQPALAVGGDYFDVLRLDGNRLAICIADVSGKGVAAALLMANVQASLRASVRDLDSPARVCGIVNGMLCESIAGNKFVTFFCGVLDANTRTFRYCNAGHPYPILVSAGAAHTLDEGGAVFGVFPSWDYKDSSVNLKSGDRLLLFTDGITEAEDAQGEEFGVERVAAVAKSHAASSAAELNKQLLAQVSDFCGAQFQDDATLVVLAVD</sequence>
<feature type="domain" description="PPM-type phosphatase" evidence="3">
    <location>
        <begin position="179"/>
        <end position="393"/>
    </location>
</feature>
<gene>
    <name evidence="4" type="ORF">SBA5_1410006</name>
</gene>
<dbReference type="OrthoDB" id="311592at2"/>
<protein>
    <recommendedName>
        <fullName evidence="3">PPM-type phosphatase domain-containing protein</fullName>
    </recommendedName>
</protein>
<proteinExistence type="predicted"/>
<dbReference type="GO" id="GO:0016791">
    <property type="term" value="F:phosphatase activity"/>
    <property type="evidence" value="ECO:0007669"/>
    <property type="project" value="TreeGrafter"/>
</dbReference>
<reference evidence="5" key="1">
    <citation type="submission" date="2018-02" db="EMBL/GenBank/DDBJ databases">
        <authorList>
            <person name="Hausmann B."/>
        </authorList>
    </citation>
    <scope>NUCLEOTIDE SEQUENCE [LARGE SCALE GENOMIC DNA]</scope>
    <source>
        <strain evidence="5">Peat soil MAG SbA5</strain>
    </source>
</reference>
<keyword evidence="1" id="KW-0378">Hydrolase</keyword>
<evidence type="ECO:0000313" key="5">
    <source>
        <dbReference type="Proteomes" id="UP000239735"/>
    </source>
</evidence>
<dbReference type="InterPro" id="IPR036457">
    <property type="entry name" value="PPM-type-like_dom_sf"/>
</dbReference>
<evidence type="ECO:0000259" key="3">
    <source>
        <dbReference type="SMART" id="SM00331"/>
    </source>
</evidence>
<dbReference type="InterPro" id="IPR052016">
    <property type="entry name" value="Bact_Sigma-Reg"/>
</dbReference>
<dbReference type="AlphaFoldDB" id="A0A2N9L4T4"/>
<name>A0A2N9L4T4_9BACT</name>
<keyword evidence="2" id="KW-0812">Transmembrane</keyword>
<keyword evidence="2" id="KW-0472">Membrane</keyword>
<evidence type="ECO:0000256" key="1">
    <source>
        <dbReference type="ARBA" id="ARBA00022801"/>
    </source>
</evidence>